<dbReference type="Pfam" id="PF00330">
    <property type="entry name" value="Aconitase"/>
    <property type="match status" value="1"/>
</dbReference>
<organism evidence="8 9">
    <name type="scientific">Aspergillus puulaauensis</name>
    <dbReference type="NCBI Taxonomy" id="1220207"/>
    <lineage>
        <taxon>Eukaryota</taxon>
        <taxon>Fungi</taxon>
        <taxon>Dikarya</taxon>
        <taxon>Ascomycota</taxon>
        <taxon>Pezizomycotina</taxon>
        <taxon>Eurotiomycetes</taxon>
        <taxon>Eurotiomycetidae</taxon>
        <taxon>Eurotiales</taxon>
        <taxon>Aspergillaceae</taxon>
        <taxon>Aspergillus</taxon>
    </lineage>
</organism>
<dbReference type="SMART" id="SM01329">
    <property type="entry name" value="Iso_dh"/>
    <property type="match status" value="1"/>
</dbReference>
<proteinExistence type="inferred from homology"/>
<dbReference type="PRINTS" id="PR00415">
    <property type="entry name" value="ACONITASE"/>
</dbReference>
<evidence type="ECO:0000256" key="6">
    <source>
        <dbReference type="SAM" id="MobiDB-lite"/>
    </source>
</evidence>
<dbReference type="Gene3D" id="3.30.499.10">
    <property type="entry name" value="Aconitase, domain 3"/>
    <property type="match status" value="2"/>
</dbReference>
<gene>
    <name evidence="8" type="ORF">APUU_21294A</name>
</gene>
<comment type="similarity">
    <text evidence="1">Belongs to the isocitrate and isopropylmalate dehydrogenases family.</text>
</comment>
<dbReference type="Gene3D" id="3.40.718.10">
    <property type="entry name" value="Isopropylmalate Dehydrogenase"/>
    <property type="match status" value="1"/>
</dbReference>
<dbReference type="GO" id="GO:0051536">
    <property type="term" value="F:iron-sulfur cluster binding"/>
    <property type="evidence" value="ECO:0007669"/>
    <property type="project" value="UniProtKB-KW"/>
</dbReference>
<dbReference type="SUPFAM" id="SSF53659">
    <property type="entry name" value="Isocitrate/Isopropylmalate dehydrogenase-like"/>
    <property type="match status" value="1"/>
</dbReference>
<protein>
    <recommendedName>
        <fullName evidence="7">Isopropylmalate dehydrogenase-like domain-containing protein</fullName>
    </recommendedName>
</protein>
<feature type="domain" description="Isopropylmalate dehydrogenase-like" evidence="7">
    <location>
        <begin position="10"/>
        <end position="364"/>
    </location>
</feature>
<dbReference type="GO" id="GO:0046872">
    <property type="term" value="F:metal ion binding"/>
    <property type="evidence" value="ECO:0007669"/>
    <property type="project" value="UniProtKB-KW"/>
</dbReference>
<sequence>MSLPAPKPLTIAILPGDGLGPQLATYADNLLTAIQKTRTSLSFQTRLHPFGGAALAAGHSSAIPAATLSASKTADAVLLCACNDPTYGLEPEKGLLKLRQELGVYANIRPVRFPSSALAEARSYIYKPEAVRDLDITFFRDLTGGVYYGARQEGAEGKGQAYDTTEYSRGDIERLARLAGRYALQFNPPKAVHSVDKANVMATGRLWRSVVSEVFAVEFPSVPLDHVLVDNAAAVLASRPMELNGVVLTENLFGDILSDQAGGIVGSGDVLASAAVSGLPGKGKIGPGIFEPLDLKMRTELRNPLGIVLAVYLMLEMGLGLAAEADALSKAIRQTLDPIELIGSDMLTTDLGGSATPDQFMEKLISNLELYLEAANSADLAAGRAKHPASPAPSLTDRRPMGIIEKIMAHAGVGLSRPDVRPSEMICVKVDWTITSELLWAGMEKTYDQMGRPRPYRNDRLWLAVDHTVDPRTNHQPRQQGLISKAERFRHEAKIVDFLPANTSIMHTDFTRDRAQPGRIVVGSDSHTCSAGSMGSFAVGFGAADVVMPMVTGETWFRVPEVCRINFIGSLPFGVGGKDVILHILGLFKRNTIAFQRAVEYGGPGLKELSMDARFAIANMNTEFGGMGACFEADEVTADWIARRPHPQHREGGLYFRADAGARYAEERTIDLSQVGLTMALYPNPDHIVPVAEKKGMKLDGCFIGACTTTEEDLIVGALVLEAGLRSGMTPVPHGKRRITPGSLTIIKNLDRHGLLDIYRQARFEVGAPGCSYCVGINDVDVAGEGEVWLSSQNRNFRNRMGKGSFGNITCAAAVAASSFDMQVTDPRCLLDRLDRKRFARLVSTWKASSSVRITPEIHEPEPEIGDYAGAVSSMLDGIKGDTVQKSRIVRSRVQRFAENVDTDAIIPAEFMPGVDNADLGSHCFQYFRPEFRDKAANGSQIIVAEHGFGSGSSREDAVRALLGSNIQAVIAKGFAFIYERNQLNMGLFSVKLQDADFYSNVHEDSVVSIDKDSKAIRIEGLDKVFYYEQSEIEEALLDAGGVMPLYTEFGNAVFRQLTRPKGGRKAGNVNGVKKEAYTNGENKEGSTSW</sequence>
<evidence type="ECO:0000256" key="3">
    <source>
        <dbReference type="ARBA" id="ARBA00023004"/>
    </source>
</evidence>
<dbReference type="PANTHER" id="PTHR43822:SF2">
    <property type="entry name" value="HOMOACONITASE, MITOCHONDRIAL"/>
    <property type="match status" value="1"/>
</dbReference>
<evidence type="ECO:0000256" key="1">
    <source>
        <dbReference type="ARBA" id="ARBA00007769"/>
    </source>
</evidence>
<dbReference type="KEGG" id="apuu:APUU_21294A"/>
<feature type="region of interest" description="Disordered" evidence="6">
    <location>
        <begin position="1061"/>
        <end position="1090"/>
    </location>
</feature>
<dbReference type="InterPro" id="IPR024084">
    <property type="entry name" value="IsoPropMal-DH-like_dom"/>
</dbReference>
<evidence type="ECO:0000259" key="7">
    <source>
        <dbReference type="SMART" id="SM01329"/>
    </source>
</evidence>
<dbReference type="Proteomes" id="UP000654913">
    <property type="component" value="Chromosome 2"/>
</dbReference>
<keyword evidence="5" id="KW-0456">Lyase</keyword>
<reference evidence="8" key="1">
    <citation type="submission" date="2021-01" db="EMBL/GenBank/DDBJ databases">
        <authorList>
            <consortium name="Aspergillus puulaauensis MK2 genome sequencing consortium"/>
            <person name="Kazuki M."/>
            <person name="Futagami T."/>
        </authorList>
    </citation>
    <scope>NUCLEOTIDE SEQUENCE</scope>
    <source>
        <strain evidence="8">MK2</strain>
    </source>
</reference>
<dbReference type="PANTHER" id="PTHR43822">
    <property type="entry name" value="HOMOACONITASE, MITOCHONDRIAL-RELATED"/>
    <property type="match status" value="1"/>
</dbReference>
<evidence type="ECO:0000256" key="2">
    <source>
        <dbReference type="ARBA" id="ARBA00022723"/>
    </source>
</evidence>
<keyword evidence="2" id="KW-0479">Metal-binding</keyword>
<dbReference type="InterPro" id="IPR036008">
    <property type="entry name" value="Aconitase_4Fe-4S_dom"/>
</dbReference>
<dbReference type="InterPro" id="IPR050067">
    <property type="entry name" value="IPM_dehydratase_rel_enz"/>
</dbReference>
<accession>A0A7R8AJQ5</accession>
<dbReference type="GO" id="GO:0170034">
    <property type="term" value="P:L-amino acid biosynthetic process"/>
    <property type="evidence" value="ECO:0007669"/>
    <property type="project" value="UniProtKB-ARBA"/>
</dbReference>
<evidence type="ECO:0000256" key="5">
    <source>
        <dbReference type="ARBA" id="ARBA00023239"/>
    </source>
</evidence>
<keyword evidence="4" id="KW-0411">Iron-sulfur</keyword>
<evidence type="ECO:0000313" key="9">
    <source>
        <dbReference type="Proteomes" id="UP000654913"/>
    </source>
</evidence>
<reference evidence="8" key="2">
    <citation type="submission" date="2021-02" db="EMBL/GenBank/DDBJ databases">
        <title>Aspergillus puulaauensis MK2 genome sequence.</title>
        <authorList>
            <person name="Futagami T."/>
            <person name="Mori K."/>
            <person name="Kadooka C."/>
            <person name="Tanaka T."/>
        </authorList>
    </citation>
    <scope>NUCLEOTIDE SEQUENCE</scope>
    <source>
        <strain evidence="8">MK2</strain>
    </source>
</reference>
<dbReference type="GO" id="GO:0016829">
    <property type="term" value="F:lyase activity"/>
    <property type="evidence" value="ECO:0007669"/>
    <property type="project" value="UniProtKB-KW"/>
</dbReference>
<dbReference type="InterPro" id="IPR000573">
    <property type="entry name" value="AconitaseA/IPMdHydase_ssu_swvl"/>
</dbReference>
<evidence type="ECO:0000256" key="4">
    <source>
        <dbReference type="ARBA" id="ARBA00023014"/>
    </source>
</evidence>
<dbReference type="SUPFAM" id="SSF53732">
    <property type="entry name" value="Aconitase iron-sulfur domain"/>
    <property type="match status" value="1"/>
</dbReference>
<dbReference type="Gene3D" id="3.20.19.10">
    <property type="entry name" value="Aconitase, domain 4"/>
    <property type="match status" value="1"/>
</dbReference>
<keyword evidence="3" id="KW-0408">Iron</keyword>
<keyword evidence="9" id="KW-1185">Reference proteome</keyword>
<dbReference type="Pfam" id="PF00180">
    <property type="entry name" value="Iso_dh"/>
    <property type="match status" value="1"/>
</dbReference>
<dbReference type="InterPro" id="IPR015928">
    <property type="entry name" value="Aconitase/3IPM_dehydase_swvl"/>
</dbReference>
<feature type="compositionally biased region" description="Basic and acidic residues" evidence="6">
    <location>
        <begin position="1073"/>
        <end position="1090"/>
    </location>
</feature>
<dbReference type="InterPro" id="IPR015931">
    <property type="entry name" value="Acnase/IPM_dHydase_lsu_aba_1/3"/>
</dbReference>
<dbReference type="EMBL" id="AP024444">
    <property type="protein sequence ID" value="BCS20862.1"/>
    <property type="molecule type" value="Genomic_DNA"/>
</dbReference>
<dbReference type="OrthoDB" id="419183at2759"/>
<dbReference type="RefSeq" id="XP_041553056.1">
    <property type="nucleotide sequence ID" value="XM_041700030.1"/>
</dbReference>
<dbReference type="GeneID" id="64970867"/>
<dbReference type="SUPFAM" id="SSF52016">
    <property type="entry name" value="LeuD/IlvD-like"/>
    <property type="match status" value="1"/>
</dbReference>
<dbReference type="InterPro" id="IPR001030">
    <property type="entry name" value="Acoase/IPM_deHydtase_lsu_aba"/>
</dbReference>
<evidence type="ECO:0000313" key="8">
    <source>
        <dbReference type="EMBL" id="BCS20862.1"/>
    </source>
</evidence>
<name>A0A7R8AJQ5_9EURO</name>
<dbReference type="Pfam" id="PF00694">
    <property type="entry name" value="Aconitase_C"/>
    <property type="match status" value="1"/>
</dbReference>
<dbReference type="AlphaFoldDB" id="A0A7R8AJQ5"/>
<dbReference type="GO" id="GO:0170038">
    <property type="term" value="P:proteinogenic amino acid biosynthetic process"/>
    <property type="evidence" value="ECO:0007669"/>
    <property type="project" value="UniProtKB-ARBA"/>
</dbReference>